<dbReference type="STRING" id="159449.B4N89_38845"/>
<dbReference type="PANTHER" id="PTHR36221">
    <property type="entry name" value="DUF742 DOMAIN-CONTAINING PROTEIN"/>
    <property type="match status" value="1"/>
</dbReference>
<dbReference type="Pfam" id="PF05331">
    <property type="entry name" value="DUF742"/>
    <property type="match status" value="1"/>
</dbReference>
<reference evidence="1 2" key="1">
    <citation type="submission" date="2017-03" db="EMBL/GenBank/DDBJ databases">
        <title>Draft genome sequence of Streptomyces scabrisporus NF3, endophyte isolated from Amphipterygium adstringens.</title>
        <authorList>
            <person name="Vazquez M."/>
            <person name="Ceapa C.D."/>
            <person name="Rodriguez Luna D."/>
            <person name="Sanchez Esquivel S."/>
        </authorList>
    </citation>
    <scope>NUCLEOTIDE SEQUENCE [LARGE SCALE GENOMIC DNA]</scope>
    <source>
        <strain evidence="1 2">NF3</strain>
    </source>
</reference>
<protein>
    <recommendedName>
        <fullName evidence="3">DUF742 domain-containing protein</fullName>
    </recommendedName>
</protein>
<gene>
    <name evidence="1" type="ORF">B4N89_38845</name>
</gene>
<dbReference type="EMBL" id="MWQN01000003">
    <property type="protein sequence ID" value="OPC78158.1"/>
    <property type="molecule type" value="Genomic_DNA"/>
</dbReference>
<keyword evidence="2" id="KW-1185">Reference proteome</keyword>
<dbReference type="eggNOG" id="COG1846">
    <property type="taxonomic scope" value="Bacteria"/>
</dbReference>
<dbReference type="RefSeq" id="WP_078981252.1">
    <property type="nucleotide sequence ID" value="NZ_MWQN01000003.1"/>
</dbReference>
<proteinExistence type="predicted"/>
<name>A0A1T3NN37_9ACTN</name>
<dbReference type="Proteomes" id="UP000190037">
    <property type="component" value="Unassembled WGS sequence"/>
</dbReference>
<organism evidence="1 2">
    <name type="scientific">Embleya scabrispora</name>
    <dbReference type="NCBI Taxonomy" id="159449"/>
    <lineage>
        <taxon>Bacteria</taxon>
        <taxon>Bacillati</taxon>
        <taxon>Actinomycetota</taxon>
        <taxon>Actinomycetes</taxon>
        <taxon>Kitasatosporales</taxon>
        <taxon>Streptomycetaceae</taxon>
        <taxon>Embleya</taxon>
    </lineage>
</organism>
<evidence type="ECO:0008006" key="3">
    <source>
        <dbReference type="Google" id="ProtNLM"/>
    </source>
</evidence>
<accession>A0A1T3NN37</accession>
<dbReference type="OrthoDB" id="3534386at2"/>
<evidence type="ECO:0000313" key="2">
    <source>
        <dbReference type="Proteomes" id="UP000190037"/>
    </source>
</evidence>
<dbReference type="AlphaFoldDB" id="A0A1T3NN37"/>
<evidence type="ECO:0000313" key="1">
    <source>
        <dbReference type="EMBL" id="OPC78158.1"/>
    </source>
</evidence>
<sequence length="122" mass="12913">MTDDPAAKSDAADLVRPYVITRGRGHPTREGLDLVSLVIALPGDESPHILDPESTRLLALCRGGILSVAEVAGHLALPIGVVKVLLSDLMDTGLVATRRPIPAAELPKTRLLQEVLDGLARL</sequence>
<dbReference type="InterPro" id="IPR007995">
    <property type="entry name" value="DUF742"/>
</dbReference>
<dbReference type="PANTHER" id="PTHR36221:SF1">
    <property type="entry name" value="DUF742 DOMAIN-CONTAINING PROTEIN"/>
    <property type="match status" value="1"/>
</dbReference>
<comment type="caution">
    <text evidence="1">The sequence shown here is derived from an EMBL/GenBank/DDBJ whole genome shotgun (WGS) entry which is preliminary data.</text>
</comment>